<dbReference type="InterPro" id="IPR001240">
    <property type="entry name" value="PRAI_dom"/>
</dbReference>
<evidence type="ECO:0000256" key="9">
    <source>
        <dbReference type="HAMAP-Rule" id="MF_00135"/>
    </source>
</evidence>
<keyword evidence="5 9" id="KW-0028">Amino-acid biosynthesis</keyword>
<evidence type="ECO:0000256" key="4">
    <source>
        <dbReference type="ARBA" id="ARBA00022272"/>
    </source>
</evidence>
<evidence type="ECO:0000256" key="3">
    <source>
        <dbReference type="ARBA" id="ARBA00012572"/>
    </source>
</evidence>
<dbReference type="EC" id="5.3.1.24" evidence="3 9"/>
<evidence type="ECO:0000259" key="10">
    <source>
        <dbReference type="Pfam" id="PF00697"/>
    </source>
</evidence>
<dbReference type="Pfam" id="PF00697">
    <property type="entry name" value="PRAI"/>
    <property type="match status" value="1"/>
</dbReference>
<dbReference type="HAMAP" id="MF_00135">
    <property type="entry name" value="PRAI"/>
    <property type="match status" value="1"/>
</dbReference>
<evidence type="ECO:0000313" key="12">
    <source>
        <dbReference type="Proteomes" id="UP001299546"/>
    </source>
</evidence>
<protein>
    <recommendedName>
        <fullName evidence="4 9">N-(5'-phosphoribosyl)anthranilate isomerase</fullName>
        <shortName evidence="9">PRAI</shortName>
        <ecNumber evidence="3 9">5.3.1.24</ecNumber>
    </recommendedName>
</protein>
<evidence type="ECO:0000256" key="1">
    <source>
        <dbReference type="ARBA" id="ARBA00001164"/>
    </source>
</evidence>
<comment type="pathway">
    <text evidence="2 9">Amino-acid biosynthesis; L-tryptophan biosynthesis; L-tryptophan from chorismate: step 3/5.</text>
</comment>
<proteinExistence type="inferred from homology"/>
<keyword evidence="7 9" id="KW-0057">Aromatic amino acid biosynthesis</keyword>
<dbReference type="InterPro" id="IPR013785">
    <property type="entry name" value="Aldolase_TIM"/>
</dbReference>
<comment type="catalytic activity">
    <reaction evidence="1 9">
        <text>N-(5-phospho-beta-D-ribosyl)anthranilate = 1-(2-carboxyphenylamino)-1-deoxy-D-ribulose 5-phosphate</text>
        <dbReference type="Rhea" id="RHEA:21540"/>
        <dbReference type="ChEBI" id="CHEBI:18277"/>
        <dbReference type="ChEBI" id="CHEBI:58613"/>
        <dbReference type="EC" id="5.3.1.24"/>
    </reaction>
</comment>
<evidence type="ECO:0000313" key="11">
    <source>
        <dbReference type="EMBL" id="MCB7388463.1"/>
    </source>
</evidence>
<evidence type="ECO:0000256" key="6">
    <source>
        <dbReference type="ARBA" id="ARBA00022822"/>
    </source>
</evidence>
<dbReference type="EMBL" id="JAJCIS010000011">
    <property type="protein sequence ID" value="MCB7388463.1"/>
    <property type="molecule type" value="Genomic_DNA"/>
</dbReference>
<dbReference type="GO" id="GO:0016853">
    <property type="term" value="F:isomerase activity"/>
    <property type="evidence" value="ECO:0007669"/>
    <property type="project" value="UniProtKB-KW"/>
</dbReference>
<dbReference type="InterPro" id="IPR044643">
    <property type="entry name" value="TrpF_fam"/>
</dbReference>
<evidence type="ECO:0000256" key="8">
    <source>
        <dbReference type="ARBA" id="ARBA00023235"/>
    </source>
</evidence>
<feature type="domain" description="N-(5'phosphoribosyl) anthranilate isomerase (PRAI)" evidence="10">
    <location>
        <begin position="4"/>
        <end position="199"/>
    </location>
</feature>
<dbReference type="PANTHER" id="PTHR42894">
    <property type="entry name" value="N-(5'-PHOSPHORIBOSYL)ANTHRANILATE ISOMERASE"/>
    <property type="match status" value="1"/>
</dbReference>
<keyword evidence="6 9" id="KW-0822">Tryptophan biosynthesis</keyword>
<keyword evidence="8 9" id="KW-0413">Isomerase</keyword>
<accession>A0ABS8DJ51</accession>
<evidence type="ECO:0000256" key="7">
    <source>
        <dbReference type="ARBA" id="ARBA00023141"/>
    </source>
</evidence>
<name>A0ABS8DJ51_9FIRM</name>
<evidence type="ECO:0000256" key="2">
    <source>
        <dbReference type="ARBA" id="ARBA00004664"/>
    </source>
</evidence>
<sequence length="205" mass="23167">MVKIKICGLRQDADIKTVNRYLPDYVGFVFAESRRKVSEEQAAELRKNLDERIIPTGVFVNEQQVKIVRLVRKGIIDAVQLHGDEGEAYIRSLKAEIPEVPIIKAVRVRNGSQILKTEKLDCDYLLLDTFTKDVYGGSGKQFDKTLIPELRKPYFLAGGLSAVNVIDNLKLCSPYAVDISSAVETDGMKDEGKIKDFIERVRNYE</sequence>
<dbReference type="Proteomes" id="UP001299546">
    <property type="component" value="Unassembled WGS sequence"/>
</dbReference>
<organism evidence="11 12">
    <name type="scientific">Bariatricus massiliensis</name>
    <dbReference type="NCBI Taxonomy" id="1745713"/>
    <lineage>
        <taxon>Bacteria</taxon>
        <taxon>Bacillati</taxon>
        <taxon>Bacillota</taxon>
        <taxon>Clostridia</taxon>
        <taxon>Lachnospirales</taxon>
        <taxon>Lachnospiraceae</taxon>
        <taxon>Bariatricus</taxon>
    </lineage>
</organism>
<dbReference type="InterPro" id="IPR011060">
    <property type="entry name" value="RibuloseP-bd_barrel"/>
</dbReference>
<dbReference type="RefSeq" id="WP_066731144.1">
    <property type="nucleotide sequence ID" value="NZ_JAJCIQ010000011.1"/>
</dbReference>
<gene>
    <name evidence="9" type="primary">trpF</name>
    <name evidence="11" type="ORF">LIZ65_14340</name>
</gene>
<dbReference type="PANTHER" id="PTHR42894:SF1">
    <property type="entry name" value="N-(5'-PHOSPHORIBOSYL)ANTHRANILATE ISOMERASE"/>
    <property type="match status" value="1"/>
</dbReference>
<comment type="caution">
    <text evidence="11">The sequence shown here is derived from an EMBL/GenBank/DDBJ whole genome shotgun (WGS) entry which is preliminary data.</text>
</comment>
<dbReference type="CDD" id="cd00405">
    <property type="entry name" value="PRAI"/>
    <property type="match status" value="1"/>
</dbReference>
<dbReference type="SUPFAM" id="SSF51366">
    <property type="entry name" value="Ribulose-phoshate binding barrel"/>
    <property type="match status" value="1"/>
</dbReference>
<comment type="similarity">
    <text evidence="9">Belongs to the TrpF family.</text>
</comment>
<evidence type="ECO:0000256" key="5">
    <source>
        <dbReference type="ARBA" id="ARBA00022605"/>
    </source>
</evidence>
<dbReference type="Gene3D" id="3.20.20.70">
    <property type="entry name" value="Aldolase class I"/>
    <property type="match status" value="1"/>
</dbReference>
<reference evidence="11 12" key="1">
    <citation type="submission" date="2021-10" db="EMBL/GenBank/DDBJ databases">
        <title>Collection of gut derived symbiotic bacterial strains cultured from healthy donors.</title>
        <authorList>
            <person name="Lin H."/>
            <person name="Littmann E."/>
            <person name="Kohout C."/>
            <person name="Pamer E.G."/>
        </authorList>
    </citation>
    <scope>NUCLEOTIDE SEQUENCE [LARGE SCALE GENOMIC DNA]</scope>
    <source>
        <strain evidence="11 12">DFI.1.165</strain>
    </source>
</reference>
<keyword evidence="12" id="KW-1185">Reference proteome</keyword>